<feature type="compositionally biased region" description="Low complexity" evidence="1">
    <location>
        <begin position="338"/>
        <end position="347"/>
    </location>
</feature>
<accession>A0A4P9Z1A4</accession>
<feature type="region of interest" description="Disordered" evidence="1">
    <location>
        <begin position="244"/>
        <end position="482"/>
    </location>
</feature>
<feature type="compositionally biased region" description="Basic and acidic residues" evidence="1">
    <location>
        <begin position="296"/>
        <end position="307"/>
    </location>
</feature>
<evidence type="ECO:0008006" key="4">
    <source>
        <dbReference type="Google" id="ProtNLM"/>
    </source>
</evidence>
<feature type="compositionally biased region" description="Polar residues" evidence="1">
    <location>
        <begin position="119"/>
        <end position="139"/>
    </location>
</feature>
<feature type="compositionally biased region" description="Polar residues" evidence="1">
    <location>
        <begin position="284"/>
        <end position="295"/>
    </location>
</feature>
<protein>
    <recommendedName>
        <fullName evidence="4">PEHE domain-containing protein</fullName>
    </recommendedName>
</protein>
<sequence length="524" mass="56570">MPRRATLATGGGGGGADRPNPSRPAGVSWSHPTGHIRDARRTVIHVLAPALSNGGAIPPKPSTKLSSHKQQQPATKPPLTGAAHKTIIDVPGCTQWDRKELLVSSNLRRSMRRREDAHSPSNETASTRAVGAASSSSEPASLDDERTDDAAYIRRHNRFEKQEKRERLREEEVFAHRRWREQLEREQLRHKVINNLLPAKRPSSSSSTASPSPHSADAPPAAQPSSNAPGLWLRGRFVRLPSATAIEASRVDAAAETSRKRPRAKTSDAMARRVRRRITAATTSNGSTVSPPDSSQGDHDDYDHDQPHAAPRPQSTRQRKRAEPRSESSPDAPDKSTDTTTAKTTELPPSPPASPPREPATTTAASSDEADGNAATTATGHHRASRVLRSRRSDRRAQASSTTRLSARSSAASDDETLLMTSSEDDVETDDANDHDYAEPAARPRHRALKSQRRSGDASLNATPTSSASASIYSSNPAATSPAPTLSDTFAVVAAIAQSRPITRAASRHTITTRRRRLNNAMSY</sequence>
<keyword evidence="3" id="KW-1185">Reference proteome</keyword>
<feature type="compositionally biased region" description="Pro residues" evidence="1">
    <location>
        <begin position="348"/>
        <end position="358"/>
    </location>
</feature>
<feature type="compositionally biased region" description="Basic and acidic residues" evidence="1">
    <location>
        <begin position="321"/>
        <end position="337"/>
    </location>
</feature>
<feature type="region of interest" description="Disordered" evidence="1">
    <location>
        <begin position="1"/>
        <end position="35"/>
    </location>
</feature>
<gene>
    <name evidence="2" type="ORF">SYNPS1DRAFT_28147</name>
</gene>
<feature type="compositionally biased region" description="Basic residues" evidence="1">
    <location>
        <begin position="380"/>
        <end position="394"/>
    </location>
</feature>
<feature type="region of interest" description="Disordered" evidence="1">
    <location>
        <begin position="107"/>
        <end position="149"/>
    </location>
</feature>
<dbReference type="OrthoDB" id="10634136at2759"/>
<feature type="compositionally biased region" description="Polar residues" evidence="1">
    <location>
        <begin position="63"/>
        <end position="74"/>
    </location>
</feature>
<feature type="compositionally biased region" description="Low complexity" evidence="1">
    <location>
        <begin position="458"/>
        <end position="479"/>
    </location>
</feature>
<feature type="compositionally biased region" description="Acidic residues" evidence="1">
    <location>
        <begin position="413"/>
        <end position="431"/>
    </location>
</feature>
<feature type="compositionally biased region" description="Low complexity" evidence="1">
    <location>
        <begin position="198"/>
        <end position="229"/>
    </location>
</feature>
<feature type="region of interest" description="Disordered" evidence="1">
    <location>
        <begin position="195"/>
        <end position="229"/>
    </location>
</feature>
<feature type="region of interest" description="Disordered" evidence="1">
    <location>
        <begin position="50"/>
        <end position="83"/>
    </location>
</feature>
<feature type="compositionally biased region" description="Basic residues" evidence="1">
    <location>
        <begin position="443"/>
        <end position="453"/>
    </location>
</feature>
<proteinExistence type="predicted"/>
<dbReference type="Proteomes" id="UP000278143">
    <property type="component" value="Unassembled WGS sequence"/>
</dbReference>
<name>A0A4P9Z1A4_9FUNG</name>
<feature type="compositionally biased region" description="Low complexity" evidence="1">
    <location>
        <begin position="398"/>
        <end position="412"/>
    </location>
</feature>
<evidence type="ECO:0000313" key="3">
    <source>
        <dbReference type="Proteomes" id="UP000278143"/>
    </source>
</evidence>
<organism evidence="2 3">
    <name type="scientific">Syncephalis pseudoplumigaleata</name>
    <dbReference type="NCBI Taxonomy" id="1712513"/>
    <lineage>
        <taxon>Eukaryota</taxon>
        <taxon>Fungi</taxon>
        <taxon>Fungi incertae sedis</taxon>
        <taxon>Zoopagomycota</taxon>
        <taxon>Zoopagomycotina</taxon>
        <taxon>Zoopagomycetes</taxon>
        <taxon>Zoopagales</taxon>
        <taxon>Piptocephalidaceae</taxon>
        <taxon>Syncephalis</taxon>
    </lineage>
</organism>
<dbReference type="EMBL" id="KZ989502">
    <property type="protein sequence ID" value="RKP26146.1"/>
    <property type="molecule type" value="Genomic_DNA"/>
</dbReference>
<evidence type="ECO:0000256" key="1">
    <source>
        <dbReference type="SAM" id="MobiDB-lite"/>
    </source>
</evidence>
<reference evidence="3" key="1">
    <citation type="journal article" date="2018" name="Nat. Microbiol.">
        <title>Leveraging single-cell genomics to expand the fungal tree of life.</title>
        <authorList>
            <person name="Ahrendt S.R."/>
            <person name="Quandt C.A."/>
            <person name="Ciobanu D."/>
            <person name="Clum A."/>
            <person name="Salamov A."/>
            <person name="Andreopoulos B."/>
            <person name="Cheng J.F."/>
            <person name="Woyke T."/>
            <person name="Pelin A."/>
            <person name="Henrissat B."/>
            <person name="Reynolds N.K."/>
            <person name="Benny G.L."/>
            <person name="Smith M.E."/>
            <person name="James T.Y."/>
            <person name="Grigoriev I.V."/>
        </authorList>
    </citation>
    <scope>NUCLEOTIDE SEQUENCE [LARGE SCALE GENOMIC DNA]</scope>
    <source>
        <strain evidence="3">Benny S71-1</strain>
    </source>
</reference>
<dbReference type="AlphaFoldDB" id="A0A4P9Z1A4"/>
<evidence type="ECO:0000313" key="2">
    <source>
        <dbReference type="EMBL" id="RKP26146.1"/>
    </source>
</evidence>